<evidence type="ECO:0000313" key="2">
    <source>
        <dbReference type="Proteomes" id="UP000218615"/>
    </source>
</evidence>
<dbReference type="RefSeq" id="WP_096204503.1">
    <property type="nucleotide sequence ID" value="NZ_FZMP01000081.1"/>
</dbReference>
<dbReference type="EMBL" id="FZMP01000081">
    <property type="protein sequence ID" value="SNQ60234.1"/>
    <property type="molecule type" value="Genomic_DNA"/>
</dbReference>
<organism evidence="1 2">
    <name type="scientific">Candidatus Methanoperedens nitratireducens</name>
    <dbReference type="NCBI Taxonomy" id="1392998"/>
    <lineage>
        <taxon>Archaea</taxon>
        <taxon>Methanobacteriati</taxon>
        <taxon>Methanobacteriota</taxon>
        <taxon>Stenosarchaea group</taxon>
        <taxon>Methanomicrobia</taxon>
        <taxon>Methanosarcinales</taxon>
        <taxon>ANME-2 cluster</taxon>
        <taxon>Candidatus Methanoperedentaceae</taxon>
        <taxon>Candidatus Methanoperedens</taxon>
    </lineage>
</organism>
<keyword evidence="2" id="KW-1185">Reference proteome</keyword>
<accession>A0A284VLU1</accession>
<dbReference type="Proteomes" id="UP000218615">
    <property type="component" value="Unassembled WGS sequence"/>
</dbReference>
<name>A0A284VLU1_9EURY</name>
<protein>
    <submittedName>
        <fullName evidence="1">Uncharacterized protein</fullName>
    </submittedName>
</protein>
<gene>
    <name evidence="1" type="ORF">MNV_1710001</name>
</gene>
<sequence>MTELHDILGISEERIAELKERFKRIVLRAKREAEVIVAIEREHNLTLREKLFLAEILGKTVETNRPKNMQKSLLSAKSPGFQR</sequence>
<proteinExistence type="predicted"/>
<evidence type="ECO:0000313" key="1">
    <source>
        <dbReference type="EMBL" id="SNQ60234.1"/>
    </source>
</evidence>
<dbReference type="AlphaFoldDB" id="A0A284VLU1"/>
<reference evidence="2" key="1">
    <citation type="submission" date="2017-06" db="EMBL/GenBank/DDBJ databases">
        <authorList>
            <person name="Cremers G."/>
        </authorList>
    </citation>
    <scope>NUCLEOTIDE SEQUENCE [LARGE SCALE GENOMIC DNA]</scope>
</reference>